<dbReference type="Gene3D" id="3.30.70.1320">
    <property type="entry name" value="Multidrug efflux transporter AcrB pore domain like"/>
    <property type="match status" value="1"/>
</dbReference>
<dbReference type="RefSeq" id="WP_060716949.1">
    <property type="nucleotide sequence ID" value="NZ_JABFNP010000004.1"/>
</dbReference>
<feature type="transmembrane region" description="Helical" evidence="1">
    <location>
        <begin position="357"/>
        <end position="377"/>
    </location>
</feature>
<dbReference type="GO" id="GO:0005886">
    <property type="term" value="C:plasma membrane"/>
    <property type="evidence" value="ECO:0007669"/>
    <property type="project" value="TreeGrafter"/>
</dbReference>
<feature type="transmembrane region" description="Helical" evidence="1">
    <location>
        <begin position="12"/>
        <end position="29"/>
    </location>
</feature>
<evidence type="ECO:0000313" key="3">
    <source>
        <dbReference type="EMBL" id="MUZ75653.1"/>
    </source>
</evidence>
<reference evidence="2 4" key="1">
    <citation type="submission" date="2018-08" db="EMBL/GenBank/DDBJ databases">
        <title>Genome sequencing of Agrobacterium vitis strain ICMP 10754.</title>
        <authorList>
            <person name="Visnovsky S.B."/>
            <person name="Pitman A.R."/>
        </authorList>
    </citation>
    <scope>NUCLEOTIDE SEQUENCE [LARGE SCALE GENOMIC DNA]</scope>
    <source>
        <strain evidence="2 4">ICMP 10754</strain>
    </source>
</reference>
<name>A0A368NLN1_AGRVI</name>
<comment type="caution">
    <text evidence="2">The sequence shown here is derived from an EMBL/GenBank/DDBJ whole genome shotgun (WGS) entry which is preliminary data.</text>
</comment>
<dbReference type="Gene3D" id="3.30.70.1430">
    <property type="entry name" value="Multidrug efflux transporter AcrB pore domain"/>
    <property type="match status" value="2"/>
</dbReference>
<dbReference type="PRINTS" id="PR00702">
    <property type="entry name" value="ACRIFLAVINRP"/>
</dbReference>
<dbReference type="GeneID" id="60684306"/>
<dbReference type="EMBL" id="WPHR01000034">
    <property type="protein sequence ID" value="MUZ75653.1"/>
    <property type="molecule type" value="Genomic_DNA"/>
</dbReference>
<gene>
    <name evidence="2" type="ORF">DXT89_22240</name>
    <name evidence="3" type="ORF">GOZ90_23570</name>
</gene>
<dbReference type="EMBL" id="QUSG01000019">
    <property type="protein sequence ID" value="KAA3522292.1"/>
    <property type="molecule type" value="Genomic_DNA"/>
</dbReference>
<dbReference type="GO" id="GO:0042910">
    <property type="term" value="F:xenobiotic transmembrane transporter activity"/>
    <property type="evidence" value="ECO:0007669"/>
    <property type="project" value="TreeGrafter"/>
</dbReference>
<dbReference type="AlphaFoldDB" id="A0A368NLN1"/>
<evidence type="ECO:0000313" key="5">
    <source>
        <dbReference type="Proteomes" id="UP000477951"/>
    </source>
</evidence>
<dbReference type="Proteomes" id="UP000477951">
    <property type="component" value="Unassembled WGS sequence"/>
</dbReference>
<dbReference type="SUPFAM" id="SSF82693">
    <property type="entry name" value="Multidrug efflux transporter AcrB pore domain, PN1, PN2, PC1 and PC2 subdomains"/>
    <property type="match status" value="3"/>
</dbReference>
<dbReference type="PANTHER" id="PTHR32063">
    <property type="match status" value="1"/>
</dbReference>
<dbReference type="PANTHER" id="PTHR32063:SF77">
    <property type="entry name" value="ACR FAMILY TRANSPORT PROTEIN"/>
    <property type="match status" value="1"/>
</dbReference>
<feature type="transmembrane region" description="Helical" evidence="1">
    <location>
        <begin position="456"/>
        <end position="478"/>
    </location>
</feature>
<organism evidence="2 4">
    <name type="scientific">Agrobacterium vitis</name>
    <name type="common">Rhizobium vitis</name>
    <dbReference type="NCBI Taxonomy" id="373"/>
    <lineage>
        <taxon>Bacteria</taxon>
        <taxon>Pseudomonadati</taxon>
        <taxon>Pseudomonadota</taxon>
        <taxon>Alphaproteobacteria</taxon>
        <taxon>Hyphomicrobiales</taxon>
        <taxon>Rhizobiaceae</taxon>
        <taxon>Rhizobium/Agrobacterium group</taxon>
        <taxon>Agrobacterium</taxon>
    </lineage>
</organism>
<protein>
    <submittedName>
        <fullName evidence="2">AcrB/AcrD/AcrF family protein</fullName>
    </submittedName>
</protein>
<dbReference type="InterPro" id="IPR027463">
    <property type="entry name" value="AcrB_DN_DC_subdom"/>
</dbReference>
<dbReference type="SUPFAM" id="SSF82866">
    <property type="entry name" value="Multidrug efflux transporter AcrB transmembrane domain"/>
    <property type="match status" value="2"/>
</dbReference>
<dbReference type="Pfam" id="PF00873">
    <property type="entry name" value="ACR_tran"/>
    <property type="match status" value="1"/>
</dbReference>
<dbReference type="OrthoDB" id="9806532at2"/>
<feature type="transmembrane region" description="Helical" evidence="1">
    <location>
        <begin position="976"/>
        <end position="1001"/>
    </location>
</feature>
<keyword evidence="1" id="KW-0472">Membrane</keyword>
<dbReference type="Proteomes" id="UP000436911">
    <property type="component" value="Unassembled WGS sequence"/>
</dbReference>
<feature type="transmembrane region" description="Helical" evidence="1">
    <location>
        <begin position="515"/>
        <end position="535"/>
    </location>
</feature>
<feature type="transmembrane region" description="Helical" evidence="1">
    <location>
        <begin position="428"/>
        <end position="450"/>
    </location>
</feature>
<sequence length="1027" mass="109630">MNISAFSIRNPVPAILLFALMTVCGLIAFEKLRVQQFPDMDLPTIKISATLDGAAPSQLETEVARKIEDKLATLNKLDHITTTITDGSVSISVSFSLEKDGEQALNEVRNAVDSVTDLPSAMQTPSVSRVTVQSSVLQTYAVRSKKLNETELSWFVDNDMTKALLTAQGVGEVDRFGGVDREVHVDINPALLTAFGVTAADVSSQLKLVQENASGGRGDLNGLHQTVRTLGAVNSVQEVAAITIPFSNGKSVRLDQIAKVSDNYSQRSSLAYLGQTPVIAVEVKRSNGYSDTGVATDLARVMATFAAEHPEVEIVQAYTTVQPTIDNYDASMHMLYEGAALAIVVVFLFLRDFRATILSAVALPLSIIPTFLVIYLANFSLNTISLLSISLVVGILVDDAIVEVENIERHLRMGKKPYDAAMEAADEIGLAVIATTFTLVAVFLPTAFMAGIPGLIFKQFGVTAAVAVLASLMVARFLTPMMAAYMMKATPKVEVDGVIMKTYLSIVRACLRHRFLTSLGIIVFLVVSLSAVSLLKTGFFPASDNAQTQVTLTMPPGTELSDTEAMSLKAVKLISGLENIKRVFTVVGSSTSGAGADSSTTSDVTTATLVVDLTPIDDRKLKQSEIEQQMRDALQQLTGVRVEVGNGGNGTELQLTLASDDPTLLDQTAAAVGEQLHGLKGIGGITSSAARQAPEIQITPNFARAAALGITSDTIADVVRVATDGDYSTSRSKLNLPQRQIDIRVRLDPKYIHNLDAISQLQLSGTNGKVSLGAIAGIRIGGSPSEIDRIDRSRNITFTIQLNGRALGDVNKEAMALPGLNHLPPGVHIVQQGELERMSELFTSFALAMGIGIFCIYAVLVLLFHDFMQPATILMALPLSLGGALFPLIVTGTSFSMPAVIGLLMLMGIVSKNSILLVEYAIMARRNGMSRYEALVDACHKRARPIVMTTIAMGAGMAPVALSLSGGDTSFRQPMAIVVIGGLLTSTVLSLLVIPVIFTFVDDLLDLVKRPFIKSQKDIPDGESASG</sequence>
<feature type="transmembrane region" description="Helical" evidence="1">
    <location>
        <begin position="896"/>
        <end position="922"/>
    </location>
</feature>
<proteinExistence type="predicted"/>
<keyword evidence="1" id="KW-1133">Transmembrane helix</keyword>
<accession>A0A368NLN1</accession>
<keyword evidence="1" id="KW-0812">Transmembrane</keyword>
<dbReference type="InterPro" id="IPR001036">
    <property type="entry name" value="Acrflvin-R"/>
</dbReference>
<dbReference type="Gene3D" id="3.30.2090.10">
    <property type="entry name" value="Multidrug efflux transporter AcrB TolC docking domain, DN and DC subdomains"/>
    <property type="match status" value="2"/>
</dbReference>
<feature type="transmembrane region" description="Helical" evidence="1">
    <location>
        <begin position="841"/>
        <end position="864"/>
    </location>
</feature>
<evidence type="ECO:0000313" key="4">
    <source>
        <dbReference type="Proteomes" id="UP000436911"/>
    </source>
</evidence>
<feature type="transmembrane region" description="Helical" evidence="1">
    <location>
        <begin position="383"/>
        <end position="407"/>
    </location>
</feature>
<evidence type="ECO:0000256" key="1">
    <source>
        <dbReference type="SAM" id="Phobius"/>
    </source>
</evidence>
<dbReference type="Gene3D" id="3.30.70.1440">
    <property type="entry name" value="Multidrug efflux transporter AcrB pore domain"/>
    <property type="match status" value="1"/>
</dbReference>
<evidence type="ECO:0000313" key="2">
    <source>
        <dbReference type="EMBL" id="KAA3522292.1"/>
    </source>
</evidence>
<feature type="transmembrane region" description="Helical" evidence="1">
    <location>
        <begin position="330"/>
        <end position="350"/>
    </location>
</feature>
<dbReference type="SUPFAM" id="SSF82714">
    <property type="entry name" value="Multidrug efflux transporter AcrB TolC docking domain, DN and DC subdomains"/>
    <property type="match status" value="2"/>
</dbReference>
<feature type="transmembrane region" description="Helical" evidence="1">
    <location>
        <begin position="943"/>
        <end position="964"/>
    </location>
</feature>
<dbReference type="Gene3D" id="1.20.1640.10">
    <property type="entry name" value="Multidrug efflux transporter AcrB transmembrane domain"/>
    <property type="match status" value="2"/>
</dbReference>
<feature type="transmembrane region" description="Helical" evidence="1">
    <location>
        <begin position="871"/>
        <end position="890"/>
    </location>
</feature>
<reference evidence="3 5" key="2">
    <citation type="submission" date="2019-12" db="EMBL/GenBank/DDBJ databases">
        <title>Whole-genome sequencing of Allorhizobium vitis.</title>
        <authorList>
            <person name="Gan H.M."/>
            <person name="Szegedi E."/>
            <person name="Burr T."/>
            <person name="Savka M.A."/>
        </authorList>
    </citation>
    <scope>NUCLEOTIDE SEQUENCE [LARGE SCALE GENOMIC DNA]</scope>
    <source>
        <strain evidence="3 5">CG516</strain>
    </source>
</reference>